<dbReference type="GO" id="GO:0044183">
    <property type="term" value="F:protein folding chaperone"/>
    <property type="evidence" value="ECO:0007669"/>
    <property type="project" value="InterPro"/>
</dbReference>
<comment type="function">
    <text evidence="3">Seems to function only as a co-chaperone, along with cpn60, and in certain cases is essential for the discharge of biologically active proteins from cpn60.</text>
</comment>
<proteinExistence type="inferred from homology"/>
<evidence type="ECO:0000313" key="7">
    <source>
        <dbReference type="EMBL" id="PKU65017.1"/>
    </source>
</evidence>
<protein>
    <recommendedName>
        <fullName evidence="5">Protein groES</fullName>
    </recommendedName>
</protein>
<keyword evidence="2 6" id="KW-0143">Chaperone</keyword>
<name>A0A2I0VNN1_9ASPA</name>
<evidence type="ECO:0000256" key="2">
    <source>
        <dbReference type="ARBA" id="ARBA00023186"/>
    </source>
</evidence>
<keyword evidence="8" id="KW-1185">Reference proteome</keyword>
<evidence type="ECO:0000256" key="3">
    <source>
        <dbReference type="ARBA" id="ARBA00053355"/>
    </source>
</evidence>
<dbReference type="PRINTS" id="PR00297">
    <property type="entry name" value="CHAPERONIN10"/>
</dbReference>
<evidence type="ECO:0000256" key="4">
    <source>
        <dbReference type="ARBA" id="ARBA00062160"/>
    </source>
</evidence>
<dbReference type="GO" id="GO:0005739">
    <property type="term" value="C:mitochondrion"/>
    <property type="evidence" value="ECO:0007669"/>
    <property type="project" value="UniProtKB-ARBA"/>
</dbReference>
<dbReference type="EMBL" id="KZ503378">
    <property type="protein sequence ID" value="PKU65017.1"/>
    <property type="molecule type" value="Genomic_DNA"/>
</dbReference>
<dbReference type="AlphaFoldDB" id="A0A2I0VNN1"/>
<accession>A0A2I0VNN1</accession>
<reference evidence="7 8" key="2">
    <citation type="journal article" date="2017" name="Nature">
        <title>The Apostasia genome and the evolution of orchids.</title>
        <authorList>
            <person name="Zhang G.Q."/>
            <person name="Liu K.W."/>
            <person name="Li Z."/>
            <person name="Lohaus R."/>
            <person name="Hsiao Y.Y."/>
            <person name="Niu S.C."/>
            <person name="Wang J.Y."/>
            <person name="Lin Y.C."/>
            <person name="Xu Q."/>
            <person name="Chen L.J."/>
            <person name="Yoshida K."/>
            <person name="Fujiwara S."/>
            <person name="Wang Z.W."/>
            <person name="Zhang Y.Q."/>
            <person name="Mitsuda N."/>
            <person name="Wang M."/>
            <person name="Liu G.H."/>
            <person name="Pecoraro L."/>
            <person name="Huang H.X."/>
            <person name="Xiao X.J."/>
            <person name="Lin M."/>
            <person name="Wu X.Y."/>
            <person name="Wu W.L."/>
            <person name="Chen Y.Y."/>
            <person name="Chang S.B."/>
            <person name="Sakamoto S."/>
            <person name="Ohme-Takagi M."/>
            <person name="Yagi M."/>
            <person name="Zeng S.J."/>
            <person name="Shen C.Y."/>
            <person name="Yeh C.M."/>
            <person name="Luo Y.B."/>
            <person name="Tsai W.C."/>
            <person name="Van de Peer Y."/>
            <person name="Liu Z.J."/>
        </authorList>
    </citation>
    <scope>NUCLEOTIDE SEQUENCE [LARGE SCALE GENOMIC DNA]</scope>
    <source>
        <tissue evidence="7">The whole plant</tissue>
    </source>
</reference>
<dbReference type="SMART" id="SM00883">
    <property type="entry name" value="Cpn10"/>
    <property type="match status" value="1"/>
</dbReference>
<organism evidence="7 8">
    <name type="scientific">Dendrobium catenatum</name>
    <dbReference type="NCBI Taxonomy" id="906689"/>
    <lineage>
        <taxon>Eukaryota</taxon>
        <taxon>Viridiplantae</taxon>
        <taxon>Streptophyta</taxon>
        <taxon>Embryophyta</taxon>
        <taxon>Tracheophyta</taxon>
        <taxon>Spermatophyta</taxon>
        <taxon>Magnoliopsida</taxon>
        <taxon>Liliopsida</taxon>
        <taxon>Asparagales</taxon>
        <taxon>Orchidaceae</taxon>
        <taxon>Epidendroideae</taxon>
        <taxon>Malaxideae</taxon>
        <taxon>Dendrobiinae</taxon>
        <taxon>Dendrobium</taxon>
    </lineage>
</organism>
<dbReference type="SUPFAM" id="SSF50129">
    <property type="entry name" value="GroES-like"/>
    <property type="match status" value="1"/>
</dbReference>
<dbReference type="InterPro" id="IPR011032">
    <property type="entry name" value="GroES-like_sf"/>
</dbReference>
<dbReference type="GO" id="GO:0005524">
    <property type="term" value="F:ATP binding"/>
    <property type="evidence" value="ECO:0007669"/>
    <property type="project" value="InterPro"/>
</dbReference>
<dbReference type="Gene3D" id="2.30.33.40">
    <property type="entry name" value="GroES chaperonin"/>
    <property type="match status" value="1"/>
</dbReference>
<dbReference type="GO" id="GO:0051087">
    <property type="term" value="F:protein-folding chaperone binding"/>
    <property type="evidence" value="ECO:0007669"/>
    <property type="project" value="TreeGrafter"/>
</dbReference>
<dbReference type="InterPro" id="IPR037124">
    <property type="entry name" value="Chaperonin_GroES_sf"/>
</dbReference>
<evidence type="ECO:0000256" key="1">
    <source>
        <dbReference type="ARBA" id="ARBA00006975"/>
    </source>
</evidence>
<dbReference type="CDD" id="cd00320">
    <property type="entry name" value="cpn10"/>
    <property type="match status" value="1"/>
</dbReference>
<dbReference type="GO" id="GO:0046872">
    <property type="term" value="F:metal ion binding"/>
    <property type="evidence" value="ECO:0007669"/>
    <property type="project" value="TreeGrafter"/>
</dbReference>
<dbReference type="STRING" id="906689.A0A2I0VNN1"/>
<comment type="subunit">
    <text evidence="4">Forms stable complexes with CPN60 in the presence of ATP.</text>
</comment>
<evidence type="ECO:0000256" key="6">
    <source>
        <dbReference type="RuleBase" id="RU003479"/>
    </source>
</evidence>
<dbReference type="Pfam" id="PF00166">
    <property type="entry name" value="Cpn10"/>
    <property type="match status" value="1"/>
</dbReference>
<dbReference type="GO" id="GO:0051082">
    <property type="term" value="F:unfolded protein binding"/>
    <property type="evidence" value="ECO:0007669"/>
    <property type="project" value="TreeGrafter"/>
</dbReference>
<dbReference type="PANTHER" id="PTHR10772">
    <property type="entry name" value="10 KDA HEAT SHOCK PROTEIN"/>
    <property type="match status" value="1"/>
</dbReference>
<sequence>MAKRLVPAFNRILVEKIVPPTKTNTGILLPEKNNKLNSGKIVAIGPGIRDKDGKHIPLSLKEGDVVLLPEYGGTEVKLEEKSYHLYRDDDILGTLHE</sequence>
<dbReference type="InterPro" id="IPR020818">
    <property type="entry name" value="Chaperonin_GroES"/>
</dbReference>
<dbReference type="Proteomes" id="UP000233837">
    <property type="component" value="Unassembled WGS sequence"/>
</dbReference>
<reference evidence="7 8" key="1">
    <citation type="journal article" date="2016" name="Sci. Rep.">
        <title>The Dendrobium catenatum Lindl. genome sequence provides insights into polysaccharide synthase, floral development and adaptive evolution.</title>
        <authorList>
            <person name="Zhang G.Q."/>
            <person name="Xu Q."/>
            <person name="Bian C."/>
            <person name="Tsai W.C."/>
            <person name="Yeh C.M."/>
            <person name="Liu K.W."/>
            <person name="Yoshida K."/>
            <person name="Zhang L.S."/>
            <person name="Chang S.B."/>
            <person name="Chen F."/>
            <person name="Shi Y."/>
            <person name="Su Y.Y."/>
            <person name="Zhang Y.Q."/>
            <person name="Chen L.J."/>
            <person name="Yin Y."/>
            <person name="Lin M."/>
            <person name="Huang H."/>
            <person name="Deng H."/>
            <person name="Wang Z.W."/>
            <person name="Zhu S.L."/>
            <person name="Zhao X."/>
            <person name="Deng C."/>
            <person name="Niu S.C."/>
            <person name="Huang J."/>
            <person name="Wang M."/>
            <person name="Liu G.H."/>
            <person name="Yang H.J."/>
            <person name="Xiao X.J."/>
            <person name="Hsiao Y.Y."/>
            <person name="Wu W.L."/>
            <person name="Chen Y.Y."/>
            <person name="Mitsuda N."/>
            <person name="Ohme-Takagi M."/>
            <person name="Luo Y.B."/>
            <person name="Van de Peer Y."/>
            <person name="Liu Z.J."/>
        </authorList>
    </citation>
    <scope>NUCLEOTIDE SEQUENCE [LARGE SCALE GENOMIC DNA]</scope>
    <source>
        <tissue evidence="7">The whole plant</tissue>
    </source>
</reference>
<evidence type="ECO:0000256" key="5">
    <source>
        <dbReference type="ARBA" id="ARBA00083733"/>
    </source>
</evidence>
<comment type="similarity">
    <text evidence="1 6">Belongs to the GroES chaperonin family.</text>
</comment>
<gene>
    <name evidence="7" type="primary">CPN10</name>
    <name evidence="7" type="ORF">MA16_Dca004632</name>
</gene>
<dbReference type="FunFam" id="2.30.33.40:FF:000002">
    <property type="entry name" value="10 kDa chaperonin, mitochondrial"/>
    <property type="match status" value="1"/>
</dbReference>
<dbReference type="PANTHER" id="PTHR10772:SF0">
    <property type="entry name" value="10 KDA HEAT SHOCK PROTEIN, MITOCHONDRIAL"/>
    <property type="match status" value="1"/>
</dbReference>
<evidence type="ECO:0000313" key="8">
    <source>
        <dbReference type="Proteomes" id="UP000233837"/>
    </source>
</evidence>